<proteinExistence type="predicted"/>
<feature type="region of interest" description="Disordered" evidence="1">
    <location>
        <begin position="26"/>
        <end position="53"/>
    </location>
</feature>
<dbReference type="PANTHER" id="PTHR33840:SF2">
    <property type="entry name" value="TLE1 PHOSPHOLIPASE DOMAIN-CONTAINING PROTEIN"/>
    <property type="match status" value="1"/>
</dbReference>
<name>A0A9P5Q8L1_9AGAR</name>
<protein>
    <recommendedName>
        <fullName evidence="2">T6SS Phospholipase effector Tle1-like catalytic domain-containing protein</fullName>
    </recommendedName>
</protein>
<organism evidence="3 4">
    <name type="scientific">Rhodocollybia butyracea</name>
    <dbReference type="NCBI Taxonomy" id="206335"/>
    <lineage>
        <taxon>Eukaryota</taxon>
        <taxon>Fungi</taxon>
        <taxon>Dikarya</taxon>
        <taxon>Basidiomycota</taxon>
        <taxon>Agaricomycotina</taxon>
        <taxon>Agaricomycetes</taxon>
        <taxon>Agaricomycetidae</taxon>
        <taxon>Agaricales</taxon>
        <taxon>Marasmiineae</taxon>
        <taxon>Omphalotaceae</taxon>
        <taxon>Rhodocollybia</taxon>
    </lineage>
</organism>
<feature type="compositionally biased region" description="Basic and acidic residues" evidence="1">
    <location>
        <begin position="270"/>
        <end position="279"/>
    </location>
</feature>
<dbReference type="SUPFAM" id="SSF53474">
    <property type="entry name" value="alpha/beta-Hydrolases"/>
    <property type="match status" value="1"/>
</dbReference>
<reference evidence="3" key="1">
    <citation type="submission" date="2020-11" db="EMBL/GenBank/DDBJ databases">
        <authorList>
            <consortium name="DOE Joint Genome Institute"/>
            <person name="Ahrendt S."/>
            <person name="Riley R."/>
            <person name="Andreopoulos W."/>
            <person name="Labutti K."/>
            <person name="Pangilinan J."/>
            <person name="Ruiz-Duenas F.J."/>
            <person name="Barrasa J.M."/>
            <person name="Sanchez-Garcia M."/>
            <person name="Camarero S."/>
            <person name="Miyauchi S."/>
            <person name="Serrano A."/>
            <person name="Linde D."/>
            <person name="Babiker R."/>
            <person name="Drula E."/>
            <person name="Ayuso-Fernandez I."/>
            <person name="Pacheco R."/>
            <person name="Padilla G."/>
            <person name="Ferreira P."/>
            <person name="Barriuso J."/>
            <person name="Kellner H."/>
            <person name="Castanera R."/>
            <person name="Alfaro M."/>
            <person name="Ramirez L."/>
            <person name="Pisabarro A.G."/>
            <person name="Kuo A."/>
            <person name="Tritt A."/>
            <person name="Lipzen A."/>
            <person name="He G."/>
            <person name="Yan M."/>
            <person name="Ng V."/>
            <person name="Cullen D."/>
            <person name="Martin F."/>
            <person name="Rosso M.-N."/>
            <person name="Henrissat B."/>
            <person name="Hibbett D."/>
            <person name="Martinez A.T."/>
            <person name="Grigoriev I.V."/>
        </authorList>
    </citation>
    <scope>NUCLEOTIDE SEQUENCE</scope>
    <source>
        <strain evidence="3">AH 40177</strain>
    </source>
</reference>
<comment type="caution">
    <text evidence="3">The sequence shown here is derived from an EMBL/GenBank/DDBJ whole genome shotgun (WGS) entry which is preliminary data.</text>
</comment>
<gene>
    <name evidence="3" type="ORF">BDP27DRAFT_1312788</name>
</gene>
<feature type="domain" description="T6SS Phospholipase effector Tle1-like catalytic" evidence="2">
    <location>
        <begin position="60"/>
        <end position="350"/>
    </location>
</feature>
<dbReference type="InterPro" id="IPR029058">
    <property type="entry name" value="AB_hydrolase_fold"/>
</dbReference>
<accession>A0A9P5Q8L1</accession>
<dbReference type="Pfam" id="PF09994">
    <property type="entry name" value="T6SS_Tle1-like_cat"/>
    <property type="match status" value="1"/>
</dbReference>
<dbReference type="PANTHER" id="PTHR33840">
    <property type="match status" value="1"/>
</dbReference>
<keyword evidence="4" id="KW-1185">Reference proteome</keyword>
<evidence type="ECO:0000256" key="1">
    <source>
        <dbReference type="SAM" id="MobiDB-lite"/>
    </source>
</evidence>
<evidence type="ECO:0000313" key="3">
    <source>
        <dbReference type="EMBL" id="KAF9076899.1"/>
    </source>
</evidence>
<feature type="compositionally biased region" description="Polar residues" evidence="1">
    <location>
        <begin position="29"/>
        <end position="45"/>
    </location>
</feature>
<dbReference type="AlphaFoldDB" id="A0A9P5Q8L1"/>
<dbReference type="Proteomes" id="UP000772434">
    <property type="component" value="Unassembled WGS sequence"/>
</dbReference>
<evidence type="ECO:0000259" key="2">
    <source>
        <dbReference type="Pfam" id="PF09994"/>
    </source>
</evidence>
<dbReference type="InterPro" id="IPR018712">
    <property type="entry name" value="Tle1-like_cat"/>
</dbReference>
<evidence type="ECO:0000313" key="4">
    <source>
        <dbReference type="Proteomes" id="UP000772434"/>
    </source>
</evidence>
<dbReference type="OrthoDB" id="3162439at2759"/>
<dbReference type="EMBL" id="JADNRY010000005">
    <property type="protein sequence ID" value="KAF9076899.1"/>
    <property type="molecule type" value="Genomic_DNA"/>
</dbReference>
<sequence length="514" mass="57139">MSASPNGDHTRDTTMVSVMSADTMMASPVSPTSSAITKASSQDSKTAAMPGILPPSHPFRTLVLCFDGTGDQFDSDNSNIVQFFTALKKDDSGQQMVYYQAGIGTYTSPEIATPGMAKFSKTVDMAIAWYLDAHVMGGYEFLMQNYNVGDRICIFGFSRGAYTARSLAGMVHKVGVLPACNHQQVPFAYKMYSRNDDLGHKQAAAFKAAFSVTANIEIVGVFDTVNSVGLFPNRLPFTTSNTTVKTFRHALSLDEHRAKFKANLWNPPADHRAKREEATATHSRKHSYTNPFHRTSREKLEDRYYKAPDAITDIEEVWFSGCHCDVGGGSVSNEETTNLARIPLRWMIRECFKTNTGILFHADCLSSLGLNPDALWPEVHPRPPPLSVSGVHIKPIPRSSAPTSGTATQSSVFKTEEELELEDAMSPIYDQLKLVLPWWILEFIPVKNKYHNGKGSHKTEIGLNLGRARKIPRQKANGVKVHRSVKMRMDAGYEDGKKYTPRAKFDFKHVTWVD</sequence>
<feature type="region of interest" description="Disordered" evidence="1">
    <location>
        <begin position="270"/>
        <end position="290"/>
    </location>
</feature>